<protein>
    <submittedName>
        <fullName evidence="2">IgA peptidase M64</fullName>
    </submittedName>
</protein>
<evidence type="ECO:0000256" key="1">
    <source>
        <dbReference type="SAM" id="SignalP"/>
    </source>
</evidence>
<gene>
    <name evidence="2" type="ORF">FB559_8236</name>
</gene>
<feature type="chain" id="PRO_5021821688" evidence="1">
    <location>
        <begin position="29"/>
        <end position="616"/>
    </location>
</feature>
<keyword evidence="3" id="KW-1185">Reference proteome</keyword>
<dbReference type="InterPro" id="IPR019026">
    <property type="entry name" value="Peptidase_M64_IgA"/>
</dbReference>
<sequence>MVSRGSAPRRAVAAAFLLPVLAGAPARAEVAARVVPLQVTGDPAKRFNLILLGDGYTAADMPKFRRDVADQLAMLFAFEPWKSYRSYLNVYRVEITSGESGVSCDPEPGDKIRRTPLGMAFWDGCDREDMRRRLVVNAKAAEAYADLVPGAADRQIVALANSTTYGGTGGTYATASGGNAMASLIMPHELGHTLGGLQDEYDYYRRGVPGGAYAGSEPDSIQHTVLTGREMREQHRKWWRWLGEPSTSGGEIGRYEGGMYATKGVWRPSEHSMMKTLGYAYDQVARERMTQAISAKVSLIQASTPDGAPIGADRVVWLETMHPVDHRLRITWRLDGRKAGARPYLDLARLRPAPGRHTLTGEVTDPTGFVRDPAIRSSAALTQTRTWTVDTRVRTPEAATPVVFGDTTPESTDVGADDVIYAETTHPTRSVPVVHWRLDGRPVAGRGGDLALAPFHLDAGTHTVTARTGAKTLSWKVDAQRPEVSYELSRPAAVTGGEYVFDERFTMRLTPRDSGGPALAEFQVDGDGWFRYFGWPDDPAAPFVFTPLGTEIDHLVYGKLGRPARATPWDEMTPGYGRHTIEYRAVDAAGNIGETQSITVVLRHRSPGRVGTPGSK</sequence>
<keyword evidence="1" id="KW-0732">Signal</keyword>
<reference evidence="2 3" key="1">
    <citation type="submission" date="2019-06" db="EMBL/GenBank/DDBJ databases">
        <title>Sequencing the genomes of 1000 actinobacteria strains.</title>
        <authorList>
            <person name="Klenk H.-P."/>
        </authorList>
    </citation>
    <scope>NUCLEOTIDE SEQUENCE [LARGE SCALE GENOMIC DNA]</scope>
    <source>
        <strain evidence="2 3">DSM 102200</strain>
    </source>
</reference>
<evidence type="ECO:0000313" key="2">
    <source>
        <dbReference type="EMBL" id="TQL90919.1"/>
    </source>
</evidence>
<comment type="caution">
    <text evidence="2">The sequence shown here is derived from an EMBL/GenBank/DDBJ whole genome shotgun (WGS) entry which is preliminary data.</text>
</comment>
<dbReference type="Pfam" id="PF09471">
    <property type="entry name" value="Peptidase_M64"/>
    <property type="match status" value="1"/>
</dbReference>
<dbReference type="OrthoDB" id="4523226at2"/>
<evidence type="ECO:0000313" key="3">
    <source>
        <dbReference type="Proteomes" id="UP000316096"/>
    </source>
</evidence>
<dbReference type="GO" id="GO:0008237">
    <property type="term" value="F:metallopeptidase activity"/>
    <property type="evidence" value="ECO:0007669"/>
    <property type="project" value="InterPro"/>
</dbReference>
<accession>A0A543C1G5</accession>
<dbReference type="AlphaFoldDB" id="A0A543C1G5"/>
<feature type="signal peptide" evidence="1">
    <location>
        <begin position="1"/>
        <end position="28"/>
    </location>
</feature>
<dbReference type="EMBL" id="VFOZ01000002">
    <property type="protein sequence ID" value="TQL90919.1"/>
    <property type="molecule type" value="Genomic_DNA"/>
</dbReference>
<organism evidence="2 3">
    <name type="scientific">Actinoallomurus bryophytorum</name>
    <dbReference type="NCBI Taxonomy" id="1490222"/>
    <lineage>
        <taxon>Bacteria</taxon>
        <taxon>Bacillati</taxon>
        <taxon>Actinomycetota</taxon>
        <taxon>Actinomycetes</taxon>
        <taxon>Streptosporangiales</taxon>
        <taxon>Thermomonosporaceae</taxon>
        <taxon>Actinoallomurus</taxon>
    </lineage>
</organism>
<dbReference type="Gene3D" id="3.40.390.10">
    <property type="entry name" value="Collagenase (Catalytic Domain)"/>
    <property type="match status" value="1"/>
</dbReference>
<dbReference type="RefSeq" id="WP_141962880.1">
    <property type="nucleotide sequence ID" value="NZ_VFOZ01000002.1"/>
</dbReference>
<dbReference type="Proteomes" id="UP000316096">
    <property type="component" value="Unassembled WGS sequence"/>
</dbReference>
<proteinExistence type="predicted"/>
<dbReference type="InterPro" id="IPR024079">
    <property type="entry name" value="MetalloPept_cat_dom_sf"/>
</dbReference>
<name>A0A543C1G5_9ACTN</name>